<reference evidence="2" key="2">
    <citation type="submission" date="2023-02" db="EMBL/GenBank/DDBJ databases">
        <title>Complete genome sequence of Lactobacillus curvatus CACC879 isolated from Pig feces.</title>
        <authorList>
            <person name="Park S."/>
            <person name="Park M.A."/>
            <person name="Kim D.-H."/>
            <person name="Kim Y."/>
        </authorList>
    </citation>
    <scope>NUCLEOTIDE SEQUENCE</scope>
    <source>
        <strain evidence="2">Curvatus</strain>
        <plasmid evidence="2">p1_CACC879</plasmid>
    </source>
</reference>
<proteinExistence type="predicted"/>
<keyword evidence="3" id="KW-1185">Reference proteome</keyword>
<accession>A0AAJ5USQ6</accession>
<dbReference type="EMBL" id="CP117684">
    <property type="protein sequence ID" value="WDC92860.1"/>
    <property type="molecule type" value="Genomic_DNA"/>
</dbReference>
<protein>
    <submittedName>
        <fullName evidence="2">Uncharacterized protein</fullName>
    </submittedName>
</protein>
<sequence>MQMNTFNFDAQNASISKQDSRTLTNGNEIIRVKFDTGLTMIYTKTPTGLENIDFSHELVKDINGNYQADMQHEKQDFNDYFEI</sequence>
<evidence type="ECO:0000313" key="4">
    <source>
        <dbReference type="Proteomes" id="UP001215533"/>
    </source>
</evidence>
<organism evidence="2 4">
    <name type="scientific">Latilactobacillus curvatus</name>
    <name type="common">Lactobacillus curvatus</name>
    <dbReference type="NCBI Taxonomy" id="28038"/>
    <lineage>
        <taxon>Bacteria</taxon>
        <taxon>Bacillati</taxon>
        <taxon>Bacillota</taxon>
        <taxon>Bacilli</taxon>
        <taxon>Lactobacillales</taxon>
        <taxon>Lactobacillaceae</taxon>
        <taxon>Latilactobacillus</taxon>
    </lineage>
</organism>
<evidence type="ECO:0000313" key="1">
    <source>
        <dbReference type="EMBL" id="BCX31461.1"/>
    </source>
</evidence>
<dbReference type="Proteomes" id="UP000825100">
    <property type="component" value="Chromosome"/>
</dbReference>
<name>A0AAJ5USQ6_LATCU</name>
<dbReference type="EMBL" id="AP024685">
    <property type="protein sequence ID" value="BCX31461.1"/>
    <property type="molecule type" value="Genomic_DNA"/>
</dbReference>
<dbReference type="Proteomes" id="UP001215533">
    <property type="component" value="Plasmid p1_CACC879"/>
</dbReference>
<dbReference type="RefSeq" id="WP_221276497.1">
    <property type="nucleotide sequence ID" value="NZ_AP024685.1"/>
</dbReference>
<dbReference type="AlphaFoldDB" id="A0AAJ5USQ6"/>
<keyword evidence="2" id="KW-0614">Plasmid</keyword>
<gene>
    <name evidence="1" type="ORF">LTWDN19_20280</name>
    <name evidence="2" type="ORF">PSR33_09885</name>
</gene>
<evidence type="ECO:0000313" key="3">
    <source>
        <dbReference type="Proteomes" id="UP000825100"/>
    </source>
</evidence>
<geneLocation type="plasmid" evidence="2 4">
    <name>p1_CACC879</name>
</geneLocation>
<evidence type="ECO:0000313" key="2">
    <source>
        <dbReference type="EMBL" id="WDC92860.1"/>
    </source>
</evidence>
<reference evidence="1 3" key="1">
    <citation type="submission" date="2021-05" db="EMBL/GenBank/DDBJ databases">
        <title>Complete Genome Sequence of Latilactobacillus sp. Strain WDN19, a High D-Aspartate-producing Lactic Acid Bacterium Isolated from a Japanese Pickle.</title>
        <authorList>
            <person name="Kajitani K."/>
            <person name="Takahashi S."/>
        </authorList>
    </citation>
    <scope>NUCLEOTIDE SEQUENCE [LARGE SCALE GENOMIC DNA]</scope>
    <source>
        <strain evidence="1 3">WDN19</strain>
    </source>
</reference>